<dbReference type="KEGG" id="dpx:DAPPUDRAFT_328221"/>
<reference evidence="2 3" key="1">
    <citation type="journal article" date="2011" name="Science">
        <title>The ecoresponsive genome of Daphnia pulex.</title>
        <authorList>
            <person name="Colbourne J.K."/>
            <person name="Pfrender M.E."/>
            <person name="Gilbert D."/>
            <person name="Thomas W.K."/>
            <person name="Tucker A."/>
            <person name="Oakley T.H."/>
            <person name="Tokishita S."/>
            <person name="Aerts A."/>
            <person name="Arnold G.J."/>
            <person name="Basu M.K."/>
            <person name="Bauer D.J."/>
            <person name="Caceres C.E."/>
            <person name="Carmel L."/>
            <person name="Casola C."/>
            <person name="Choi J.H."/>
            <person name="Detter J.C."/>
            <person name="Dong Q."/>
            <person name="Dusheyko S."/>
            <person name="Eads B.D."/>
            <person name="Frohlich T."/>
            <person name="Geiler-Samerotte K.A."/>
            <person name="Gerlach D."/>
            <person name="Hatcher P."/>
            <person name="Jogdeo S."/>
            <person name="Krijgsveld J."/>
            <person name="Kriventseva E.V."/>
            <person name="Kultz D."/>
            <person name="Laforsch C."/>
            <person name="Lindquist E."/>
            <person name="Lopez J."/>
            <person name="Manak J.R."/>
            <person name="Muller J."/>
            <person name="Pangilinan J."/>
            <person name="Patwardhan R.P."/>
            <person name="Pitluck S."/>
            <person name="Pritham E.J."/>
            <person name="Rechtsteiner A."/>
            <person name="Rho M."/>
            <person name="Rogozin I.B."/>
            <person name="Sakarya O."/>
            <person name="Salamov A."/>
            <person name="Schaack S."/>
            <person name="Shapiro H."/>
            <person name="Shiga Y."/>
            <person name="Skalitzky C."/>
            <person name="Smith Z."/>
            <person name="Souvorov A."/>
            <person name="Sung W."/>
            <person name="Tang Z."/>
            <person name="Tsuchiya D."/>
            <person name="Tu H."/>
            <person name="Vos H."/>
            <person name="Wang M."/>
            <person name="Wolf Y.I."/>
            <person name="Yamagata H."/>
            <person name="Yamada T."/>
            <person name="Ye Y."/>
            <person name="Shaw J.R."/>
            <person name="Andrews J."/>
            <person name="Crease T.J."/>
            <person name="Tang H."/>
            <person name="Lucas S.M."/>
            <person name="Robertson H.M."/>
            <person name="Bork P."/>
            <person name="Koonin E.V."/>
            <person name="Zdobnov E.M."/>
            <person name="Grigoriev I.V."/>
            <person name="Lynch M."/>
            <person name="Boore J.L."/>
        </authorList>
    </citation>
    <scope>NUCLEOTIDE SEQUENCE [LARGE SCALE GENOMIC DNA]</scope>
</reference>
<keyword evidence="3" id="KW-1185">Reference proteome</keyword>
<sequence>MEIFNDDFEKSTAPKKQLWKKVEKELKKAGFSSRSDVDCSVKWKNLKRHFFKLCRENTDSDKEENDWPYMESMTRVLKDNPTVTLENVTEVLDYSVKKKGKCNVAKQSKGKKEDFKGRMLDIEEKRAQSLAIIAESQRGKNEAINKIAMAIASLADRK</sequence>
<name>E9HDB1_DAPPU</name>
<dbReference type="PhylomeDB" id="E9HDB1"/>
<dbReference type="Pfam" id="PF13837">
    <property type="entry name" value="Myb_DNA-bind_4"/>
    <property type="match status" value="1"/>
</dbReference>
<gene>
    <name evidence="2" type="ORF">DAPPUDRAFT_328221</name>
</gene>
<dbReference type="EMBL" id="GL732623">
    <property type="protein sequence ID" value="EFX70280.1"/>
    <property type="molecule type" value="Genomic_DNA"/>
</dbReference>
<dbReference type="InParanoid" id="E9HDB1"/>
<dbReference type="AlphaFoldDB" id="E9HDB1"/>
<dbReference type="Proteomes" id="UP000000305">
    <property type="component" value="Unassembled WGS sequence"/>
</dbReference>
<evidence type="ECO:0000259" key="1">
    <source>
        <dbReference type="Pfam" id="PF13837"/>
    </source>
</evidence>
<accession>E9HDB1</accession>
<dbReference type="InterPro" id="IPR044822">
    <property type="entry name" value="Myb_DNA-bind_4"/>
</dbReference>
<proteinExistence type="predicted"/>
<dbReference type="Gene3D" id="1.10.10.60">
    <property type="entry name" value="Homeodomain-like"/>
    <property type="match status" value="1"/>
</dbReference>
<evidence type="ECO:0000313" key="2">
    <source>
        <dbReference type="EMBL" id="EFX70280.1"/>
    </source>
</evidence>
<protein>
    <recommendedName>
        <fullName evidence="1">Myb/SANT-like DNA-binding domain-containing protein</fullName>
    </recommendedName>
</protein>
<feature type="domain" description="Myb/SANT-like DNA-binding" evidence="1">
    <location>
        <begin position="5"/>
        <end position="75"/>
    </location>
</feature>
<dbReference type="HOGENOM" id="CLU_1671088_0_0_1"/>
<organism evidence="2 3">
    <name type="scientific">Daphnia pulex</name>
    <name type="common">Water flea</name>
    <dbReference type="NCBI Taxonomy" id="6669"/>
    <lineage>
        <taxon>Eukaryota</taxon>
        <taxon>Metazoa</taxon>
        <taxon>Ecdysozoa</taxon>
        <taxon>Arthropoda</taxon>
        <taxon>Crustacea</taxon>
        <taxon>Branchiopoda</taxon>
        <taxon>Diplostraca</taxon>
        <taxon>Cladocera</taxon>
        <taxon>Anomopoda</taxon>
        <taxon>Daphniidae</taxon>
        <taxon>Daphnia</taxon>
    </lineage>
</organism>
<dbReference type="OrthoDB" id="1475929at2759"/>
<evidence type="ECO:0000313" key="3">
    <source>
        <dbReference type="Proteomes" id="UP000000305"/>
    </source>
</evidence>